<evidence type="ECO:0000313" key="4">
    <source>
        <dbReference type="Proteomes" id="UP001302676"/>
    </source>
</evidence>
<organism evidence="3 4">
    <name type="scientific">Dichotomopilus funicola</name>
    <dbReference type="NCBI Taxonomy" id="1934379"/>
    <lineage>
        <taxon>Eukaryota</taxon>
        <taxon>Fungi</taxon>
        <taxon>Dikarya</taxon>
        <taxon>Ascomycota</taxon>
        <taxon>Pezizomycotina</taxon>
        <taxon>Sordariomycetes</taxon>
        <taxon>Sordariomycetidae</taxon>
        <taxon>Sordariales</taxon>
        <taxon>Chaetomiaceae</taxon>
        <taxon>Dichotomopilus</taxon>
    </lineage>
</organism>
<dbReference type="AlphaFoldDB" id="A0AAN6UVL1"/>
<gene>
    <name evidence="3" type="ORF">C8A04DRAFT_32928</name>
</gene>
<keyword evidence="2" id="KW-0732">Signal</keyword>
<dbReference type="Proteomes" id="UP001302676">
    <property type="component" value="Unassembled WGS sequence"/>
</dbReference>
<protein>
    <recommendedName>
        <fullName evidence="5">RDD domain-containing protein</fullName>
    </recommendedName>
</protein>
<keyword evidence="4" id="KW-1185">Reference proteome</keyword>
<dbReference type="GeneID" id="87818879"/>
<evidence type="ECO:0000256" key="2">
    <source>
        <dbReference type="SAM" id="SignalP"/>
    </source>
</evidence>
<dbReference type="RefSeq" id="XP_062632972.1">
    <property type="nucleotide sequence ID" value="XM_062782266.1"/>
</dbReference>
<comment type="caution">
    <text evidence="3">The sequence shown here is derived from an EMBL/GenBank/DDBJ whole genome shotgun (WGS) entry which is preliminary data.</text>
</comment>
<evidence type="ECO:0000313" key="3">
    <source>
        <dbReference type="EMBL" id="KAK4139601.1"/>
    </source>
</evidence>
<evidence type="ECO:0000256" key="1">
    <source>
        <dbReference type="SAM" id="MobiDB-lite"/>
    </source>
</evidence>
<reference evidence="3" key="1">
    <citation type="journal article" date="2023" name="Mol. Phylogenet. Evol.">
        <title>Genome-scale phylogeny and comparative genomics of the fungal order Sordariales.</title>
        <authorList>
            <person name="Hensen N."/>
            <person name="Bonometti L."/>
            <person name="Westerberg I."/>
            <person name="Brannstrom I.O."/>
            <person name="Guillou S."/>
            <person name="Cros-Aarteil S."/>
            <person name="Calhoun S."/>
            <person name="Haridas S."/>
            <person name="Kuo A."/>
            <person name="Mondo S."/>
            <person name="Pangilinan J."/>
            <person name="Riley R."/>
            <person name="LaButti K."/>
            <person name="Andreopoulos B."/>
            <person name="Lipzen A."/>
            <person name="Chen C."/>
            <person name="Yan M."/>
            <person name="Daum C."/>
            <person name="Ng V."/>
            <person name="Clum A."/>
            <person name="Steindorff A."/>
            <person name="Ohm R.A."/>
            <person name="Martin F."/>
            <person name="Silar P."/>
            <person name="Natvig D.O."/>
            <person name="Lalanne C."/>
            <person name="Gautier V."/>
            <person name="Ament-Velasquez S.L."/>
            <person name="Kruys A."/>
            <person name="Hutchinson M.I."/>
            <person name="Powell A.J."/>
            <person name="Barry K."/>
            <person name="Miller A.N."/>
            <person name="Grigoriev I.V."/>
            <person name="Debuchy R."/>
            <person name="Gladieux P."/>
            <person name="Hiltunen Thoren M."/>
            <person name="Johannesson H."/>
        </authorList>
    </citation>
    <scope>NUCLEOTIDE SEQUENCE</scope>
    <source>
        <strain evidence="3">CBS 141.50</strain>
    </source>
</reference>
<feature type="chain" id="PRO_5042846399" description="RDD domain-containing protein" evidence="2">
    <location>
        <begin position="31"/>
        <end position="329"/>
    </location>
</feature>
<accession>A0AAN6UVL1</accession>
<evidence type="ECO:0008006" key="5">
    <source>
        <dbReference type="Google" id="ProtNLM"/>
    </source>
</evidence>
<name>A0AAN6UVL1_9PEZI</name>
<feature type="compositionally biased region" description="Polar residues" evidence="1">
    <location>
        <begin position="36"/>
        <end position="62"/>
    </location>
</feature>
<sequence length="329" mass="35920">MLSQLRQLELRRPWLALIVAATHLLTEAVSGPTNSALGVSTAYDRSTSSSYTRKPTLQNRNNAPVEPLPPSHWELAGSAEDIEAFRLRHNLTLVSATPQDAALMPSWPQALFQYVLVAPPINCYHTSSYTHSQTTTFNGVVTSHSQHGSSHTITPFNVLQKDTGGWMSVLGWEAWFDLAFLVFGPFALGPLLFQWVASFALVIQRWSGGLGTVAYQINNLNGCIPADGNAGIAFLQQGARSRDFRILQSVTFPVSTLFMVLSFGDPDGFNRLLALPALGELIYTAVLADKGTPVVVSGICMLVELNPSKGFLDSSINTRWKIFASFMGF</sequence>
<dbReference type="EMBL" id="MU853657">
    <property type="protein sequence ID" value="KAK4139601.1"/>
    <property type="molecule type" value="Genomic_DNA"/>
</dbReference>
<feature type="region of interest" description="Disordered" evidence="1">
    <location>
        <begin position="36"/>
        <end position="68"/>
    </location>
</feature>
<feature type="signal peptide" evidence="2">
    <location>
        <begin position="1"/>
        <end position="30"/>
    </location>
</feature>
<proteinExistence type="predicted"/>
<reference evidence="3" key="2">
    <citation type="submission" date="2023-05" db="EMBL/GenBank/DDBJ databases">
        <authorList>
            <consortium name="Lawrence Berkeley National Laboratory"/>
            <person name="Steindorff A."/>
            <person name="Hensen N."/>
            <person name="Bonometti L."/>
            <person name="Westerberg I."/>
            <person name="Brannstrom I.O."/>
            <person name="Guillou S."/>
            <person name="Cros-Aarteil S."/>
            <person name="Calhoun S."/>
            <person name="Haridas S."/>
            <person name="Kuo A."/>
            <person name="Mondo S."/>
            <person name="Pangilinan J."/>
            <person name="Riley R."/>
            <person name="Labutti K."/>
            <person name="Andreopoulos B."/>
            <person name="Lipzen A."/>
            <person name="Chen C."/>
            <person name="Yanf M."/>
            <person name="Daum C."/>
            <person name="Ng V."/>
            <person name="Clum A."/>
            <person name="Ohm R."/>
            <person name="Martin F."/>
            <person name="Silar P."/>
            <person name="Natvig D."/>
            <person name="Lalanne C."/>
            <person name="Gautier V."/>
            <person name="Ament-Velasquez S.L."/>
            <person name="Kruys A."/>
            <person name="Hutchinson M.I."/>
            <person name="Powell A.J."/>
            <person name="Barry K."/>
            <person name="Miller A.N."/>
            <person name="Grigoriev I.V."/>
            <person name="Debuchy R."/>
            <person name="Gladieux P."/>
            <person name="Thoren M.H."/>
            <person name="Johannesson H."/>
        </authorList>
    </citation>
    <scope>NUCLEOTIDE SEQUENCE</scope>
    <source>
        <strain evidence="3">CBS 141.50</strain>
    </source>
</reference>